<feature type="domain" description="Glycosyl transferase family 1" evidence="2">
    <location>
        <begin position="171"/>
        <end position="318"/>
    </location>
</feature>
<dbReference type="InterPro" id="IPR001296">
    <property type="entry name" value="Glyco_trans_1"/>
</dbReference>
<evidence type="ECO:0000313" key="4">
    <source>
        <dbReference type="Proteomes" id="UP000199602"/>
    </source>
</evidence>
<evidence type="ECO:0000259" key="2">
    <source>
        <dbReference type="Pfam" id="PF00534"/>
    </source>
</evidence>
<dbReference type="GO" id="GO:0009103">
    <property type="term" value="P:lipopolysaccharide biosynthetic process"/>
    <property type="evidence" value="ECO:0007669"/>
    <property type="project" value="TreeGrafter"/>
</dbReference>
<name>A0A1H0F2L3_9BACT</name>
<organism evidence="3 4">
    <name type="scientific">Desulfonauticus submarinus</name>
    <dbReference type="NCBI Taxonomy" id="206665"/>
    <lineage>
        <taxon>Bacteria</taxon>
        <taxon>Pseudomonadati</taxon>
        <taxon>Thermodesulfobacteriota</taxon>
        <taxon>Desulfovibrionia</taxon>
        <taxon>Desulfovibrionales</taxon>
        <taxon>Desulfonauticaceae</taxon>
        <taxon>Desulfonauticus</taxon>
    </lineage>
</organism>
<dbReference type="AlphaFoldDB" id="A0A1H0F2L3"/>
<dbReference type="EMBL" id="FNIN01000010">
    <property type="protein sequence ID" value="SDN88845.1"/>
    <property type="molecule type" value="Genomic_DNA"/>
</dbReference>
<protein>
    <submittedName>
        <fullName evidence="3">Glycosyl transferases group 1</fullName>
    </submittedName>
</protein>
<dbReference type="PANTHER" id="PTHR46401:SF2">
    <property type="entry name" value="GLYCOSYLTRANSFERASE WBBK-RELATED"/>
    <property type="match status" value="1"/>
</dbReference>
<gene>
    <name evidence="3" type="ORF">SAMN04488516_11047</name>
</gene>
<dbReference type="Proteomes" id="UP000199602">
    <property type="component" value="Unassembled WGS sequence"/>
</dbReference>
<dbReference type="Pfam" id="PF00534">
    <property type="entry name" value="Glycos_transf_1"/>
    <property type="match status" value="1"/>
</dbReference>
<dbReference type="Gene3D" id="3.40.50.2000">
    <property type="entry name" value="Glycogen Phosphorylase B"/>
    <property type="match status" value="2"/>
</dbReference>
<sequence>MEVCFYSTLKDKGGAARVVNLLSKFLSKKGHIIRHFSEEENNISFEHKSAIWHFHTLLNWSNILASLPKKDKIVITAHDFRVFSGGCVFPVNCVQWEQKCENCPQQIFNATKIFEFQKKILFSIKPLIIVPSNWLKKILKKIMPWLKVKVIPNGVEVEYIHPQFDLLRYKQKLVLFVAHGGLKAGFKGGGSWLSIWNRIKVEHPDAKGIVIGDVEKKQVQDVLILPYLSSAAVWKVMERASLFLYPTLADNYPLVILEAMAAGLPVLAYGVGGINEQIDSNKTGFLIEPFSQEDLIKQAILLLQHASKLKEVGQLAREKATKYFSWQKMGYRYLKEYEKLDG</sequence>
<keyword evidence="4" id="KW-1185">Reference proteome</keyword>
<evidence type="ECO:0000313" key="3">
    <source>
        <dbReference type="EMBL" id="SDN88845.1"/>
    </source>
</evidence>
<proteinExistence type="predicted"/>
<dbReference type="STRING" id="206665.SAMN04488516_11047"/>
<accession>A0A1H0F2L3</accession>
<dbReference type="RefSeq" id="WP_092065912.1">
    <property type="nucleotide sequence ID" value="NZ_FNIN01000010.1"/>
</dbReference>
<reference evidence="3 4" key="1">
    <citation type="submission" date="2016-10" db="EMBL/GenBank/DDBJ databases">
        <authorList>
            <person name="de Groot N.N."/>
        </authorList>
    </citation>
    <scope>NUCLEOTIDE SEQUENCE [LARGE SCALE GENOMIC DNA]</scope>
    <source>
        <strain evidence="3 4">DSM 15269</strain>
    </source>
</reference>
<dbReference type="SUPFAM" id="SSF53756">
    <property type="entry name" value="UDP-Glycosyltransferase/glycogen phosphorylase"/>
    <property type="match status" value="1"/>
</dbReference>
<keyword evidence="1 3" id="KW-0808">Transferase</keyword>
<dbReference type="OrthoDB" id="9790710at2"/>
<dbReference type="PANTHER" id="PTHR46401">
    <property type="entry name" value="GLYCOSYLTRANSFERASE WBBK-RELATED"/>
    <property type="match status" value="1"/>
</dbReference>
<evidence type="ECO:0000256" key="1">
    <source>
        <dbReference type="ARBA" id="ARBA00022679"/>
    </source>
</evidence>
<dbReference type="GO" id="GO:0016757">
    <property type="term" value="F:glycosyltransferase activity"/>
    <property type="evidence" value="ECO:0007669"/>
    <property type="project" value="InterPro"/>
</dbReference>